<comment type="catalytic activity">
    <reaction evidence="8">
        <text>decanoyl-CoA + H2O = decanoate + CoA + H(+)</text>
        <dbReference type="Rhea" id="RHEA:40059"/>
        <dbReference type="ChEBI" id="CHEBI:15377"/>
        <dbReference type="ChEBI" id="CHEBI:15378"/>
        <dbReference type="ChEBI" id="CHEBI:27689"/>
        <dbReference type="ChEBI" id="CHEBI:57287"/>
        <dbReference type="ChEBI" id="CHEBI:61430"/>
    </reaction>
    <physiologicalReaction direction="left-to-right" evidence="8">
        <dbReference type="Rhea" id="RHEA:40060"/>
    </physiologicalReaction>
</comment>
<evidence type="ECO:0000256" key="16">
    <source>
        <dbReference type="ARBA" id="ARBA00075385"/>
    </source>
</evidence>
<evidence type="ECO:0000256" key="12">
    <source>
        <dbReference type="ARBA" id="ARBA00052691"/>
    </source>
</evidence>
<dbReference type="PANTHER" id="PTHR11487:SF0">
    <property type="entry name" value="S-ACYL FATTY ACID SYNTHASE THIOESTERASE, MEDIUM CHAIN"/>
    <property type="match status" value="1"/>
</dbReference>
<dbReference type="CTD" id="55301"/>
<keyword evidence="6" id="KW-0443">Lipid metabolism</keyword>
<evidence type="ECO:0000313" key="21">
    <source>
        <dbReference type="RefSeq" id="XP_008063501.1"/>
    </source>
</evidence>
<dbReference type="Proteomes" id="UP000189704">
    <property type="component" value="Unplaced"/>
</dbReference>
<evidence type="ECO:0000256" key="14">
    <source>
        <dbReference type="ARBA" id="ARBA00065224"/>
    </source>
</evidence>
<proteinExistence type="inferred from homology"/>
<evidence type="ECO:0000256" key="3">
    <source>
        <dbReference type="ARBA" id="ARBA00022516"/>
    </source>
</evidence>
<dbReference type="GeneID" id="103267724"/>
<comment type="catalytic activity">
    <reaction evidence="12">
        <text>hexadecanoyl-CoA + H2O = hexadecanoate + CoA + H(+)</text>
        <dbReference type="Rhea" id="RHEA:16645"/>
        <dbReference type="ChEBI" id="CHEBI:7896"/>
        <dbReference type="ChEBI" id="CHEBI:15377"/>
        <dbReference type="ChEBI" id="CHEBI:15378"/>
        <dbReference type="ChEBI" id="CHEBI:57287"/>
        <dbReference type="ChEBI" id="CHEBI:57379"/>
    </reaction>
    <physiologicalReaction direction="left-to-right" evidence="12">
        <dbReference type="Rhea" id="RHEA:16646"/>
    </physiologicalReaction>
</comment>
<organism evidence="20 21">
    <name type="scientific">Carlito syrichta</name>
    <name type="common">Philippine tarsier</name>
    <name type="synonym">Tarsius syrichta</name>
    <dbReference type="NCBI Taxonomy" id="1868482"/>
    <lineage>
        <taxon>Eukaryota</taxon>
        <taxon>Metazoa</taxon>
        <taxon>Chordata</taxon>
        <taxon>Craniata</taxon>
        <taxon>Vertebrata</taxon>
        <taxon>Euteleostomi</taxon>
        <taxon>Mammalia</taxon>
        <taxon>Eutheria</taxon>
        <taxon>Euarchontoglires</taxon>
        <taxon>Primates</taxon>
        <taxon>Haplorrhini</taxon>
        <taxon>Tarsiiformes</taxon>
        <taxon>Tarsiidae</taxon>
        <taxon>Carlito</taxon>
    </lineage>
</organism>
<comment type="catalytic activity">
    <reaction evidence="9">
        <text>dodecanoyl-CoA + H2O = dodecanoate + CoA + H(+)</text>
        <dbReference type="Rhea" id="RHEA:30135"/>
        <dbReference type="ChEBI" id="CHEBI:15377"/>
        <dbReference type="ChEBI" id="CHEBI:15378"/>
        <dbReference type="ChEBI" id="CHEBI:18262"/>
        <dbReference type="ChEBI" id="CHEBI:57287"/>
        <dbReference type="ChEBI" id="CHEBI:57375"/>
    </reaction>
    <physiologicalReaction direction="left-to-right" evidence="9">
        <dbReference type="Rhea" id="RHEA:30136"/>
    </physiologicalReaction>
</comment>
<sequence length="265" mass="30303">MERRDQAGRSRNEKVLNCLYQKPDAVFKLICFPWAGSGSMYLAKWGQNISDSLEVYSIRLAGRESRAEEPFANDIYQVADEIVCAMMPVIQDKPFAFFGHSMGSYIAFMTALHLKQKHKLEPVHLFMSSTTPPYSKERLYIPNVNDLTEEQICHYLLDFGGTPKHLVDNKELFQQYTPVLKADVELVSNYTFDAPREALLSCDITCFVGSEDVAKDIKDWKVVTSGNFNIHVLPGDHFYLMEPDNENFIKNYIVKCLEISSLADF</sequence>
<comment type="catalytic activity">
    <reaction evidence="10">
        <text>tetradecanoyl-CoA + H2O = tetradecanoate + CoA + H(+)</text>
        <dbReference type="Rhea" id="RHEA:40119"/>
        <dbReference type="ChEBI" id="CHEBI:15377"/>
        <dbReference type="ChEBI" id="CHEBI:15378"/>
        <dbReference type="ChEBI" id="CHEBI:30807"/>
        <dbReference type="ChEBI" id="CHEBI:57287"/>
        <dbReference type="ChEBI" id="CHEBI:57385"/>
    </reaction>
    <physiologicalReaction direction="left-to-right" evidence="10">
        <dbReference type="Rhea" id="RHEA:40120"/>
    </physiologicalReaction>
</comment>
<dbReference type="ESTHER" id="carsf-a0a1u7uca6">
    <property type="family name" value="Thioesterase"/>
</dbReference>
<dbReference type="OrthoDB" id="541883at2759"/>
<keyword evidence="20" id="KW-1185">Reference proteome</keyword>
<dbReference type="InterPro" id="IPR001031">
    <property type="entry name" value="Thioesterase"/>
</dbReference>
<evidence type="ECO:0000256" key="18">
    <source>
        <dbReference type="ARBA" id="ARBA00079653"/>
    </source>
</evidence>
<evidence type="ECO:0000313" key="20">
    <source>
        <dbReference type="Proteomes" id="UP000189704"/>
    </source>
</evidence>
<dbReference type="STRING" id="1868482.ENSTSYP00000032854"/>
<dbReference type="EC" id="3.1.2.14" evidence="2"/>
<dbReference type="InterPro" id="IPR012223">
    <property type="entry name" value="TEII"/>
</dbReference>
<keyword evidence="7" id="KW-0275">Fatty acid biosynthesis</keyword>
<evidence type="ECO:0000256" key="17">
    <source>
        <dbReference type="ARBA" id="ARBA00076433"/>
    </source>
</evidence>
<keyword evidence="3" id="KW-0444">Lipid biosynthesis</keyword>
<dbReference type="Pfam" id="PF00975">
    <property type="entry name" value="Thioesterase"/>
    <property type="match status" value="1"/>
</dbReference>
<evidence type="ECO:0000256" key="8">
    <source>
        <dbReference type="ARBA" id="ARBA00047969"/>
    </source>
</evidence>
<evidence type="ECO:0000256" key="1">
    <source>
        <dbReference type="ARBA" id="ARBA00007169"/>
    </source>
</evidence>
<evidence type="ECO:0000256" key="11">
    <source>
        <dbReference type="ARBA" id="ARBA00048536"/>
    </source>
</evidence>
<dbReference type="GO" id="GO:0016297">
    <property type="term" value="F:fatty acyl-[ACP] hydrolase activity"/>
    <property type="evidence" value="ECO:0007669"/>
    <property type="project" value="UniProtKB-EC"/>
</dbReference>
<comment type="function">
    <text evidence="13">Contributes to the release of free fatty acids from fatty acid synthase (FASN). Has broad substrate specificity, giving rise to a range of free fatty acids with chain lengths between 10 and 16 carbon atoms (C10 - C16).</text>
</comment>
<evidence type="ECO:0000256" key="4">
    <source>
        <dbReference type="ARBA" id="ARBA00022801"/>
    </source>
</evidence>
<evidence type="ECO:0000256" key="7">
    <source>
        <dbReference type="ARBA" id="ARBA00023160"/>
    </source>
</evidence>
<comment type="similarity">
    <text evidence="1">Belongs to the thioesterase family.</text>
</comment>
<feature type="domain" description="Thioesterase" evidence="19">
    <location>
        <begin position="28"/>
        <end position="252"/>
    </location>
</feature>
<evidence type="ECO:0000256" key="5">
    <source>
        <dbReference type="ARBA" id="ARBA00022832"/>
    </source>
</evidence>
<evidence type="ECO:0000256" key="9">
    <source>
        <dbReference type="ARBA" id="ARBA00048074"/>
    </source>
</evidence>
<name>A0A1U7UCA6_CARSF</name>
<evidence type="ECO:0000256" key="2">
    <source>
        <dbReference type="ARBA" id="ARBA00012480"/>
    </source>
</evidence>
<evidence type="ECO:0000256" key="10">
    <source>
        <dbReference type="ARBA" id="ARBA00048180"/>
    </source>
</evidence>
<evidence type="ECO:0000256" key="15">
    <source>
        <dbReference type="ARBA" id="ARBA00073799"/>
    </source>
</evidence>
<dbReference type="AlphaFoldDB" id="A0A1U7UCA6"/>
<dbReference type="FunFam" id="3.40.50.1820:FF:000153">
    <property type="entry name" value="Surfactin synthase thioesterase subunit"/>
    <property type="match status" value="1"/>
</dbReference>
<reference evidence="21" key="1">
    <citation type="submission" date="2025-08" db="UniProtKB">
        <authorList>
            <consortium name="RefSeq"/>
        </authorList>
    </citation>
    <scope>IDENTIFICATION</scope>
</reference>
<evidence type="ECO:0000256" key="13">
    <source>
        <dbReference type="ARBA" id="ARBA00053731"/>
    </source>
</evidence>
<gene>
    <name evidence="21" type="primary">OLAH</name>
</gene>
<dbReference type="PANTHER" id="PTHR11487">
    <property type="entry name" value="THIOESTERASE"/>
    <property type="match status" value="1"/>
</dbReference>
<comment type="catalytic activity">
    <reaction evidence="11">
        <text>(9Z)-octadecenoyl-[ACP] + H2O = (9Z)-octadecenoate + holo-[ACP] + H(+)</text>
        <dbReference type="Rhea" id="RHEA:15057"/>
        <dbReference type="Rhea" id="RHEA-COMP:9685"/>
        <dbReference type="Rhea" id="RHEA-COMP:9924"/>
        <dbReference type="ChEBI" id="CHEBI:15377"/>
        <dbReference type="ChEBI" id="CHEBI:15378"/>
        <dbReference type="ChEBI" id="CHEBI:30823"/>
        <dbReference type="ChEBI" id="CHEBI:64479"/>
        <dbReference type="ChEBI" id="CHEBI:78783"/>
        <dbReference type="EC" id="3.1.2.14"/>
    </reaction>
</comment>
<protein>
    <recommendedName>
        <fullName evidence="15">S-acyl fatty acid synthase thioesterase, medium chain</fullName>
        <ecNumber evidence="2">3.1.2.14</ecNumber>
    </recommendedName>
    <alternativeName>
        <fullName evidence="16">Oleoyl-ACP hydrolase</fullName>
    </alternativeName>
    <alternativeName>
        <fullName evidence="18">Thioesterase II</fullName>
    </alternativeName>
    <alternativeName>
        <fullName evidence="17">Thioesterase domain-containing protein 1</fullName>
    </alternativeName>
</protein>
<dbReference type="InterPro" id="IPR029058">
    <property type="entry name" value="AB_hydrolase_fold"/>
</dbReference>
<comment type="subunit">
    <text evidence="14">Interacts (via C-terminus) with FASN.</text>
</comment>
<dbReference type="RefSeq" id="XP_008063501.1">
    <property type="nucleotide sequence ID" value="XM_008065310.1"/>
</dbReference>
<dbReference type="SUPFAM" id="SSF53474">
    <property type="entry name" value="alpha/beta-Hydrolases"/>
    <property type="match status" value="1"/>
</dbReference>
<dbReference type="KEGG" id="csyr:103267724"/>
<dbReference type="Gene3D" id="3.40.50.1820">
    <property type="entry name" value="alpha/beta hydrolase"/>
    <property type="match status" value="1"/>
</dbReference>
<keyword evidence="5" id="KW-0276">Fatty acid metabolism</keyword>
<accession>A0A1U7UCA6</accession>
<evidence type="ECO:0000256" key="6">
    <source>
        <dbReference type="ARBA" id="ARBA00023098"/>
    </source>
</evidence>
<dbReference type="GO" id="GO:0051792">
    <property type="term" value="P:medium-chain fatty acid biosynthetic process"/>
    <property type="evidence" value="ECO:0007669"/>
    <property type="project" value="UniProtKB-ARBA"/>
</dbReference>
<evidence type="ECO:0000259" key="19">
    <source>
        <dbReference type="Pfam" id="PF00975"/>
    </source>
</evidence>
<keyword evidence="4" id="KW-0378">Hydrolase</keyword>